<evidence type="ECO:0000256" key="1">
    <source>
        <dbReference type="SAM" id="MobiDB-lite"/>
    </source>
</evidence>
<dbReference type="PANTHER" id="PTHR45662:SF2">
    <property type="entry name" value="PHOSPHATIDYLINOSITOL-3-PHOSPHATASE SAC1"/>
    <property type="match status" value="1"/>
</dbReference>
<dbReference type="Proteomes" id="UP001516023">
    <property type="component" value="Unassembled WGS sequence"/>
</dbReference>
<feature type="transmembrane region" description="Helical" evidence="2">
    <location>
        <begin position="1040"/>
        <end position="1063"/>
    </location>
</feature>
<organism evidence="4 5">
    <name type="scientific">Cyclotella cryptica</name>
    <dbReference type="NCBI Taxonomy" id="29204"/>
    <lineage>
        <taxon>Eukaryota</taxon>
        <taxon>Sar</taxon>
        <taxon>Stramenopiles</taxon>
        <taxon>Ochrophyta</taxon>
        <taxon>Bacillariophyta</taxon>
        <taxon>Coscinodiscophyceae</taxon>
        <taxon>Thalassiosirophycidae</taxon>
        <taxon>Stephanodiscales</taxon>
        <taxon>Stephanodiscaceae</taxon>
        <taxon>Cyclotella</taxon>
    </lineage>
</organism>
<dbReference type="AlphaFoldDB" id="A0ABD3PZV6"/>
<keyword evidence="5" id="KW-1185">Reference proteome</keyword>
<evidence type="ECO:0000256" key="2">
    <source>
        <dbReference type="SAM" id="Phobius"/>
    </source>
</evidence>
<feature type="domain" description="SAC" evidence="3">
    <location>
        <begin position="342"/>
        <end position="829"/>
    </location>
</feature>
<feature type="region of interest" description="Disordered" evidence="1">
    <location>
        <begin position="71"/>
        <end position="135"/>
    </location>
</feature>
<comment type="caution">
    <text evidence="4">The sequence shown here is derived from an EMBL/GenBank/DDBJ whole genome shotgun (WGS) entry which is preliminary data.</text>
</comment>
<dbReference type="Pfam" id="PF02383">
    <property type="entry name" value="Syja_N"/>
    <property type="match status" value="1"/>
</dbReference>
<proteinExistence type="predicted"/>
<keyword evidence="2" id="KW-0812">Transmembrane</keyword>
<accession>A0ABD3PZV6</accession>
<dbReference type="InterPro" id="IPR002013">
    <property type="entry name" value="SAC_dom"/>
</dbReference>
<reference evidence="4 5" key="1">
    <citation type="journal article" date="2020" name="G3 (Bethesda)">
        <title>Improved Reference Genome for Cyclotella cryptica CCMP332, a Model for Cell Wall Morphogenesis, Salinity Adaptation, and Lipid Production in Diatoms (Bacillariophyta).</title>
        <authorList>
            <person name="Roberts W.R."/>
            <person name="Downey K.M."/>
            <person name="Ruck E.C."/>
            <person name="Traller J.C."/>
            <person name="Alverson A.J."/>
        </authorList>
    </citation>
    <scope>NUCLEOTIDE SEQUENCE [LARGE SCALE GENOMIC DNA]</scope>
    <source>
        <strain evidence="4 5">CCMP332</strain>
    </source>
</reference>
<evidence type="ECO:0000313" key="5">
    <source>
        <dbReference type="Proteomes" id="UP001516023"/>
    </source>
</evidence>
<gene>
    <name evidence="4" type="ORF">HJC23_010260</name>
</gene>
<feature type="compositionally biased region" description="Low complexity" evidence="1">
    <location>
        <begin position="80"/>
        <end position="94"/>
    </location>
</feature>
<keyword evidence="2" id="KW-0472">Membrane</keyword>
<protein>
    <recommendedName>
        <fullName evidence="3">SAC domain-containing protein</fullName>
    </recommendedName>
</protein>
<dbReference type="PROSITE" id="PS50275">
    <property type="entry name" value="SAC"/>
    <property type="match status" value="1"/>
</dbReference>
<dbReference type="PANTHER" id="PTHR45662">
    <property type="entry name" value="PHOSPHATIDYLINOSITIDE PHOSPHATASE SAC1"/>
    <property type="match status" value="1"/>
</dbReference>
<evidence type="ECO:0000313" key="4">
    <source>
        <dbReference type="EMBL" id="KAL3793688.1"/>
    </source>
</evidence>
<keyword evidence="2" id="KW-1133">Transmembrane helix</keyword>
<dbReference type="EMBL" id="JABMIG020000089">
    <property type="protein sequence ID" value="KAL3793688.1"/>
    <property type="molecule type" value="Genomic_DNA"/>
</dbReference>
<feature type="compositionally biased region" description="Polar residues" evidence="1">
    <location>
        <begin position="98"/>
        <end position="107"/>
    </location>
</feature>
<name>A0ABD3PZV6_9STRA</name>
<sequence length="1073" mass="121738">MDLREEKLLGLARSHNASPRFQNYRTCRDEINVRIRRQLRPRDFQDDTCRTRSDEYLRLHSLFRALRAGSDANTSGKEQAFASKTKASKLSSKKQTTEPSPNQSSTKRGTRMTGAGASKRNRSIFSTQSEKTPAHQDWTAAALAGDVLNRHSVTETRMTREEHNNPMIGKLWAKLTDRGTLLLKIPAENDNKQPVFLELAECIQRSSNVTMSSYCEQEGSAFSEPFVHVQFVENLENFQDPSDHTDSKIKSVPFIPLEGIYGVYDLPYSGPHAVLITESEETYTSPLSTAQSPESVPILELRRIKSLEIVPLRPIQSQHNDETINREKLNMFREEERQLRLLRNSFKEHDFYFTVPRSSENQESLPVVQDSTHSLQRSFLDWSAGNTFGKRSSRRKLQSIPKQQGWWVPYVEKDNKENRHRRVADPRFFWNEKPAMQLLHSIISSLNATEKPLSPPMERLLDLVIPVTSAYVGVEQHVKIPSLSAPRPELSLPHQTYDQILISRRSKYRTGTRFTRRGADDTGAVANYAETEQICLISRNHDIGENATATTEMKLTEVYSHVQTRGSIPLHWSSPADVKAYRPRVFIGVDPTTQARGLRDHLLGELWWYSSSLAKKGIDFDESQLKLLMVNLIDKHGDQGRLGSTFDSVLTAVLDVYGSYSPDKKVKQKAHDARVLLGPQAIKHIWYDFHSECKGGRWDKLSELLDEVSPILSKQAYFCVVPTNETTAGSCIWKITSLQDGVVRTNCMDCLDRTNVVQSMFGRYILYRQLHQRIGLRLDKISKRSRTLPLDCVVGYKQRPLSLPWVEGEAAHRHLWADNADAISRLYAGTPALKGDFTRTGVRTKRGALDDGLNSLQRYYLNNFIDADRQEGMDLLVGSAEFNRYPYDDDEMSRVFVLQELANDQRRGYNKSHIRIKVKSDPTNDIAEESSPKLKLSLSWLPGDLRHHMKTQSLQARSPLSSAAIEEDLNHAKKSSDFLMEVSSSAAAARGRRLGRVSLEILQSIDERVMSDRPWWAPSTDDLRIDSIENLPAASQSPTFIATMLLLFMAPGATSAMMASAIARGFSQEIEKN</sequence>
<evidence type="ECO:0000259" key="3">
    <source>
        <dbReference type="PROSITE" id="PS50275"/>
    </source>
</evidence>